<dbReference type="InterPro" id="IPR012337">
    <property type="entry name" value="RNaseH-like_sf"/>
</dbReference>
<name>A0A1E1W910_PECGO</name>
<dbReference type="OrthoDB" id="1101576at2759"/>
<dbReference type="InterPro" id="IPR008906">
    <property type="entry name" value="HATC_C_dom"/>
</dbReference>
<dbReference type="PANTHER" id="PTHR45913:SF19">
    <property type="entry name" value="LOW QUALITY PROTEIN: ZINC FINGER BED DOMAIN-CONTAINING PROTEIN 5-LIKE"/>
    <property type="match status" value="1"/>
</dbReference>
<gene>
    <name evidence="2" type="ORF">g.18282</name>
</gene>
<reference evidence="2" key="1">
    <citation type="submission" date="2015-09" db="EMBL/GenBank/DDBJ databases">
        <title>De novo assembly of Pectinophora gossypiella (Pink Bollworm) gut transcriptome.</title>
        <authorList>
            <person name="Tassone E.E."/>
        </authorList>
    </citation>
    <scope>NUCLEOTIDE SEQUENCE</scope>
</reference>
<protein>
    <recommendedName>
        <fullName evidence="1">HAT C-terminal dimerisation domain-containing protein</fullName>
    </recommendedName>
</protein>
<dbReference type="Pfam" id="PF05699">
    <property type="entry name" value="Dimer_Tnp_hAT"/>
    <property type="match status" value="1"/>
</dbReference>
<dbReference type="SUPFAM" id="SSF53098">
    <property type="entry name" value="Ribonuclease H-like"/>
    <property type="match status" value="1"/>
</dbReference>
<dbReference type="EMBL" id="GDQN01007600">
    <property type="protein sequence ID" value="JAT83454.1"/>
    <property type="molecule type" value="Transcribed_RNA"/>
</dbReference>
<sequence>MSNIFAYEDKIRAFIAKIELWINKVERKNFSAFDTLNQIIDGQGADIKEEIQKNMMLHLSNLKSEFNRYFPDCEDKSIQKLIRNPFIVNVSEVSDEIQEEVIEMQHDTNLKDTFESGINLEDYWSQKAISFPQLRDIAIRYLTLFSSTYLCEQGFSTLLIIKNKHRNRLDASADMRLALSSTEPRIQKLVKSMQSQKSH</sequence>
<dbReference type="PANTHER" id="PTHR45913">
    <property type="entry name" value="EPM2A-INTERACTING PROTEIN 1"/>
    <property type="match status" value="1"/>
</dbReference>
<organism evidence="2">
    <name type="scientific">Pectinophora gossypiella</name>
    <name type="common">Cotton pink bollworm</name>
    <name type="synonym">Depressaria gossypiella</name>
    <dbReference type="NCBI Taxonomy" id="13191"/>
    <lineage>
        <taxon>Eukaryota</taxon>
        <taxon>Metazoa</taxon>
        <taxon>Ecdysozoa</taxon>
        <taxon>Arthropoda</taxon>
        <taxon>Hexapoda</taxon>
        <taxon>Insecta</taxon>
        <taxon>Pterygota</taxon>
        <taxon>Neoptera</taxon>
        <taxon>Endopterygota</taxon>
        <taxon>Lepidoptera</taxon>
        <taxon>Glossata</taxon>
        <taxon>Ditrysia</taxon>
        <taxon>Gelechioidea</taxon>
        <taxon>Gelechiidae</taxon>
        <taxon>Apatetrinae</taxon>
        <taxon>Pectinophora</taxon>
    </lineage>
</organism>
<dbReference type="GO" id="GO:0046983">
    <property type="term" value="F:protein dimerization activity"/>
    <property type="evidence" value="ECO:0007669"/>
    <property type="project" value="InterPro"/>
</dbReference>
<evidence type="ECO:0000259" key="1">
    <source>
        <dbReference type="Pfam" id="PF05699"/>
    </source>
</evidence>
<dbReference type="AlphaFoldDB" id="A0A1E1W910"/>
<accession>A0A1E1W910</accession>
<evidence type="ECO:0000313" key="2">
    <source>
        <dbReference type="EMBL" id="JAT83454.1"/>
    </source>
</evidence>
<proteinExistence type="predicted"/>
<feature type="domain" description="HAT C-terminal dimerisation" evidence="1">
    <location>
        <begin position="106"/>
        <end position="174"/>
    </location>
</feature>